<accession>A0A2W4CFT8</accession>
<dbReference type="PANTHER" id="PTHR13847:SF289">
    <property type="entry name" value="GLYCINE OXIDASE"/>
    <property type="match status" value="1"/>
</dbReference>
<dbReference type="PANTHER" id="PTHR13847">
    <property type="entry name" value="SARCOSINE DEHYDROGENASE-RELATED"/>
    <property type="match status" value="1"/>
</dbReference>
<gene>
    <name evidence="3" type="ORF">CPY51_17625</name>
</gene>
<proteinExistence type="predicted"/>
<dbReference type="GO" id="GO:0005737">
    <property type="term" value="C:cytoplasm"/>
    <property type="evidence" value="ECO:0007669"/>
    <property type="project" value="TreeGrafter"/>
</dbReference>
<dbReference type="Pfam" id="PF01266">
    <property type="entry name" value="DAO"/>
    <property type="match status" value="1"/>
</dbReference>
<dbReference type="InterPro" id="IPR036188">
    <property type="entry name" value="FAD/NAD-bd_sf"/>
</dbReference>
<dbReference type="SUPFAM" id="SSF54373">
    <property type="entry name" value="FAD-linked reductases, C-terminal domain"/>
    <property type="match status" value="1"/>
</dbReference>
<dbReference type="RefSeq" id="WP_111161550.1">
    <property type="nucleotide sequence ID" value="NZ_PCDP01000038.1"/>
</dbReference>
<sequence length="415" mass="46168">MSKDAIVLGAGIVGVSTAIHLQRRGRQVTLIDRKAPGKETSYGNAGLIQREGVVPYGFPQQLGLLLRYAINNRIDAHYHMRALPGQLAFLARYWWNSNSKRHDVISRAYAPLIENSVSEHNDLILASHAEELIRKDGWMEIFRTAAKRDEELAEAERLRLEFGVDYEALSKEDIARLEPNISGPFIGGLRWRDPWSVLDPLGLTNAYLRYFESLGGRVANGDAASLGQFGSGWKVMTSEGSIEADDAVLALGPWADTATYRLGYNFPLGVKRGYHMHYAVEGNAVLNNWTLDKERGYFLAPMNQGIRLTTGAEFARRDAPKTPVQLDRAEKVARTIFPLGERLDPEPWMGARPCTPDMMPIIGKAPRHEGLWFAFGHAHHGLTLGPVTGRVLAELILGEKPFIDVSAYAPERFAP</sequence>
<dbReference type="Proteomes" id="UP000248925">
    <property type="component" value="Unassembled WGS sequence"/>
</dbReference>
<dbReference type="InterPro" id="IPR006076">
    <property type="entry name" value="FAD-dep_OxRdtase"/>
</dbReference>
<dbReference type="OrthoDB" id="9805337at2"/>
<dbReference type="GO" id="GO:0016491">
    <property type="term" value="F:oxidoreductase activity"/>
    <property type="evidence" value="ECO:0007669"/>
    <property type="project" value="UniProtKB-KW"/>
</dbReference>
<name>A0A2W4CFT8_9HYPH</name>
<evidence type="ECO:0000256" key="1">
    <source>
        <dbReference type="ARBA" id="ARBA00023002"/>
    </source>
</evidence>
<keyword evidence="4" id="KW-1185">Reference proteome</keyword>
<evidence type="ECO:0000259" key="2">
    <source>
        <dbReference type="Pfam" id="PF01266"/>
    </source>
</evidence>
<comment type="caution">
    <text evidence="3">The sequence shown here is derived from an EMBL/GenBank/DDBJ whole genome shotgun (WGS) entry which is preliminary data.</text>
</comment>
<reference evidence="3 4" key="1">
    <citation type="journal article" date="2018" name="Sci. Rep.">
        <title>Rhizobium tumorigenes sp. nov., a novel plant tumorigenic bacterium isolated from cane gall tumors on thornless blackberry.</title>
        <authorList>
            <person name="Kuzmanovi N."/>
            <person name="Smalla K."/>
            <person name="Gronow S."/>
            <person name="PuBawska J."/>
        </authorList>
    </citation>
    <scope>NUCLEOTIDE SEQUENCE [LARGE SCALE GENOMIC DNA]</scope>
    <source>
        <strain evidence="3 4">CCBAU 85046</strain>
    </source>
</reference>
<keyword evidence="1" id="KW-0560">Oxidoreductase</keyword>
<dbReference type="SUPFAM" id="SSF51905">
    <property type="entry name" value="FAD/NAD(P)-binding domain"/>
    <property type="match status" value="1"/>
</dbReference>
<dbReference type="EMBL" id="PCDP01000038">
    <property type="protein sequence ID" value="PZM11932.1"/>
    <property type="molecule type" value="Genomic_DNA"/>
</dbReference>
<organism evidence="3 4">
    <name type="scientific">Rhizobium tubonense</name>
    <dbReference type="NCBI Taxonomy" id="484088"/>
    <lineage>
        <taxon>Bacteria</taxon>
        <taxon>Pseudomonadati</taxon>
        <taxon>Pseudomonadota</taxon>
        <taxon>Alphaproteobacteria</taxon>
        <taxon>Hyphomicrobiales</taxon>
        <taxon>Rhizobiaceae</taxon>
        <taxon>Rhizobium/Agrobacterium group</taxon>
        <taxon>Rhizobium</taxon>
    </lineage>
</organism>
<dbReference type="Gene3D" id="3.30.9.10">
    <property type="entry name" value="D-Amino Acid Oxidase, subunit A, domain 2"/>
    <property type="match status" value="1"/>
</dbReference>
<protein>
    <submittedName>
        <fullName evidence="3">Amino acid dehydrogenase</fullName>
    </submittedName>
</protein>
<evidence type="ECO:0000313" key="4">
    <source>
        <dbReference type="Proteomes" id="UP000248925"/>
    </source>
</evidence>
<dbReference type="Gene3D" id="3.50.50.60">
    <property type="entry name" value="FAD/NAD(P)-binding domain"/>
    <property type="match status" value="2"/>
</dbReference>
<feature type="domain" description="FAD dependent oxidoreductase" evidence="2">
    <location>
        <begin position="4"/>
        <end position="395"/>
    </location>
</feature>
<evidence type="ECO:0000313" key="3">
    <source>
        <dbReference type="EMBL" id="PZM11932.1"/>
    </source>
</evidence>
<dbReference type="AlphaFoldDB" id="A0A2W4CFT8"/>